<accession>A0ABW5LVZ1</accession>
<dbReference type="EMBL" id="JBHULH010000009">
    <property type="protein sequence ID" value="MFD2568384.1"/>
    <property type="molecule type" value="Genomic_DNA"/>
</dbReference>
<sequence>MKKVFFALLITLAISCKENYKTFKYEIKGNTNKKEGKIYLINFDETKIIDSTNILDGKFFLKGVINSPDYYYLNMKDSPYMNGFYVEGGKQIINIRDTKGSYIFNVSGGDITKTWSNYERIFKSRESLIHELRQKIHLEENNEIYIRKFDSLDREMQYEIDSYINENKNSITAAYAILFNKTELSTLKNKYDLLTNNIKNSVVGKRISKKITELGLMKKVGDTLPNYEVVDLNNKKVKLANYINGKQITLIDFWASWCGPCRKQHPSMIHLFDENKKHDFNIIGISTDTKTSDWKKAIKKDKLPWIQLIDSKKNVIKDLRIKSIPYNFIIDSKRKIIAVDVDIIDLQEKIDSIISSNQR</sequence>
<dbReference type="Proteomes" id="UP001597508">
    <property type="component" value="Unassembled WGS sequence"/>
</dbReference>
<dbReference type="PROSITE" id="PS51257">
    <property type="entry name" value="PROKAR_LIPOPROTEIN"/>
    <property type="match status" value="1"/>
</dbReference>
<dbReference type="InterPro" id="IPR025380">
    <property type="entry name" value="DUF4369"/>
</dbReference>
<dbReference type="CDD" id="cd02966">
    <property type="entry name" value="TlpA_like_family"/>
    <property type="match status" value="1"/>
</dbReference>
<dbReference type="PROSITE" id="PS00194">
    <property type="entry name" value="THIOREDOXIN_1"/>
    <property type="match status" value="1"/>
</dbReference>
<dbReference type="InterPro" id="IPR036249">
    <property type="entry name" value="Thioredoxin-like_sf"/>
</dbReference>
<dbReference type="PANTHER" id="PTHR42852:SF6">
    <property type="entry name" value="THIOL:DISULFIDE INTERCHANGE PROTEIN DSBE"/>
    <property type="match status" value="1"/>
</dbReference>
<feature type="domain" description="Thioredoxin" evidence="5">
    <location>
        <begin position="218"/>
        <end position="355"/>
    </location>
</feature>
<dbReference type="PROSITE" id="PS51352">
    <property type="entry name" value="THIOREDOXIN_2"/>
    <property type="match status" value="1"/>
</dbReference>
<dbReference type="PANTHER" id="PTHR42852">
    <property type="entry name" value="THIOL:DISULFIDE INTERCHANGE PROTEIN DSBE"/>
    <property type="match status" value="1"/>
</dbReference>
<name>A0ABW5LVZ1_9FLAO</name>
<dbReference type="InterPro" id="IPR017937">
    <property type="entry name" value="Thioredoxin_CS"/>
</dbReference>
<evidence type="ECO:0000256" key="4">
    <source>
        <dbReference type="ARBA" id="ARBA00023284"/>
    </source>
</evidence>
<dbReference type="Pfam" id="PF14289">
    <property type="entry name" value="DUF4369"/>
    <property type="match status" value="1"/>
</dbReference>
<dbReference type="Pfam" id="PF00578">
    <property type="entry name" value="AhpC-TSA"/>
    <property type="match status" value="1"/>
</dbReference>
<evidence type="ECO:0000259" key="5">
    <source>
        <dbReference type="PROSITE" id="PS51352"/>
    </source>
</evidence>
<comment type="subcellular location">
    <subcellularLocation>
        <location evidence="1">Cell envelope</location>
    </subcellularLocation>
</comment>
<reference evidence="7" key="1">
    <citation type="journal article" date="2019" name="Int. J. Syst. Evol. Microbiol.">
        <title>The Global Catalogue of Microorganisms (GCM) 10K type strain sequencing project: providing services to taxonomists for standard genome sequencing and annotation.</title>
        <authorList>
            <consortium name="The Broad Institute Genomics Platform"/>
            <consortium name="The Broad Institute Genome Sequencing Center for Infectious Disease"/>
            <person name="Wu L."/>
            <person name="Ma J."/>
        </authorList>
    </citation>
    <scope>NUCLEOTIDE SEQUENCE [LARGE SCALE GENOMIC DNA]</scope>
    <source>
        <strain evidence="7">KCTC 52127</strain>
    </source>
</reference>
<gene>
    <name evidence="6" type="ORF">ACFSRZ_13485</name>
</gene>
<dbReference type="InterPro" id="IPR050553">
    <property type="entry name" value="Thioredoxin_ResA/DsbE_sf"/>
</dbReference>
<evidence type="ECO:0000313" key="6">
    <source>
        <dbReference type="EMBL" id="MFD2568384.1"/>
    </source>
</evidence>
<organism evidence="6 7">
    <name type="scientific">Pseudotenacibaculum haliotis</name>
    <dbReference type="NCBI Taxonomy" id="1862138"/>
    <lineage>
        <taxon>Bacteria</taxon>
        <taxon>Pseudomonadati</taxon>
        <taxon>Bacteroidota</taxon>
        <taxon>Flavobacteriia</taxon>
        <taxon>Flavobacteriales</taxon>
        <taxon>Flavobacteriaceae</taxon>
        <taxon>Pseudotenacibaculum</taxon>
    </lineage>
</organism>
<protein>
    <submittedName>
        <fullName evidence="6">Redoxin domain-containing protein</fullName>
    </submittedName>
</protein>
<keyword evidence="3" id="KW-1015">Disulfide bond</keyword>
<dbReference type="Gene3D" id="3.40.30.10">
    <property type="entry name" value="Glutaredoxin"/>
    <property type="match status" value="1"/>
</dbReference>
<evidence type="ECO:0000256" key="2">
    <source>
        <dbReference type="ARBA" id="ARBA00022748"/>
    </source>
</evidence>
<comment type="caution">
    <text evidence="6">The sequence shown here is derived from an EMBL/GenBank/DDBJ whole genome shotgun (WGS) entry which is preliminary data.</text>
</comment>
<keyword evidence="2" id="KW-0201">Cytochrome c-type biogenesis</keyword>
<evidence type="ECO:0000256" key="3">
    <source>
        <dbReference type="ARBA" id="ARBA00023157"/>
    </source>
</evidence>
<keyword evidence="4" id="KW-0676">Redox-active center</keyword>
<evidence type="ECO:0000313" key="7">
    <source>
        <dbReference type="Proteomes" id="UP001597508"/>
    </source>
</evidence>
<dbReference type="InterPro" id="IPR000866">
    <property type="entry name" value="AhpC/TSA"/>
</dbReference>
<proteinExistence type="predicted"/>
<evidence type="ECO:0000256" key="1">
    <source>
        <dbReference type="ARBA" id="ARBA00004196"/>
    </source>
</evidence>
<dbReference type="SUPFAM" id="SSF52833">
    <property type="entry name" value="Thioredoxin-like"/>
    <property type="match status" value="1"/>
</dbReference>
<dbReference type="RefSeq" id="WP_379667092.1">
    <property type="nucleotide sequence ID" value="NZ_JBHULH010000009.1"/>
</dbReference>
<keyword evidence="7" id="KW-1185">Reference proteome</keyword>
<dbReference type="InterPro" id="IPR013766">
    <property type="entry name" value="Thioredoxin_domain"/>
</dbReference>